<feature type="domain" description="PilZ" evidence="1">
    <location>
        <begin position="107"/>
        <end position="215"/>
    </location>
</feature>
<evidence type="ECO:0000313" key="3">
    <source>
        <dbReference type="Proteomes" id="UP000075391"/>
    </source>
</evidence>
<comment type="caution">
    <text evidence="2">The sequence shown here is derived from an EMBL/GenBank/DDBJ whole genome shotgun (WGS) entry which is preliminary data.</text>
</comment>
<dbReference type="OrthoDB" id="5290919at2"/>
<reference evidence="2 3" key="1">
    <citation type="submission" date="2016-03" db="EMBL/GenBank/DDBJ databases">
        <authorList>
            <person name="Ploux O."/>
        </authorList>
    </citation>
    <scope>NUCLEOTIDE SEQUENCE [LARGE SCALE GENOMIC DNA]</scope>
    <source>
        <strain evidence="2 3">BER2</strain>
    </source>
</reference>
<dbReference type="InterPro" id="IPR009875">
    <property type="entry name" value="PilZ_domain"/>
</dbReference>
<dbReference type="RefSeq" id="WP_063244052.1">
    <property type="nucleotide sequence ID" value="NZ_LUKF01000016.1"/>
</dbReference>
<dbReference type="Proteomes" id="UP000075391">
    <property type="component" value="Unassembled WGS sequence"/>
</dbReference>
<proteinExistence type="predicted"/>
<dbReference type="Pfam" id="PF07238">
    <property type="entry name" value="PilZ"/>
    <property type="match status" value="1"/>
</dbReference>
<accession>A0A150WFU5</accession>
<dbReference type="AlphaFoldDB" id="A0A150WFU5"/>
<organism evidence="2 3">
    <name type="scientific">Bdellovibrio bacteriovorus</name>
    <dbReference type="NCBI Taxonomy" id="959"/>
    <lineage>
        <taxon>Bacteria</taxon>
        <taxon>Pseudomonadati</taxon>
        <taxon>Bdellovibrionota</taxon>
        <taxon>Bdellovibrionia</taxon>
        <taxon>Bdellovibrionales</taxon>
        <taxon>Pseudobdellovibrionaceae</taxon>
        <taxon>Bdellovibrio</taxon>
    </lineage>
</organism>
<protein>
    <recommendedName>
        <fullName evidence="1">PilZ domain-containing protein</fullName>
    </recommendedName>
</protein>
<dbReference type="GO" id="GO:0035438">
    <property type="term" value="F:cyclic-di-GMP binding"/>
    <property type="evidence" value="ECO:0007669"/>
    <property type="project" value="InterPro"/>
</dbReference>
<dbReference type="SUPFAM" id="SSF141371">
    <property type="entry name" value="PilZ domain-like"/>
    <property type="match status" value="1"/>
</dbReference>
<dbReference type="EMBL" id="LUKF01000016">
    <property type="protein sequence ID" value="KYG61906.1"/>
    <property type="molecule type" value="Genomic_DNA"/>
</dbReference>
<gene>
    <name evidence="2" type="ORF">AZI85_06750</name>
</gene>
<evidence type="ECO:0000259" key="1">
    <source>
        <dbReference type="Pfam" id="PF07238"/>
    </source>
</evidence>
<dbReference type="Gene3D" id="2.40.10.220">
    <property type="entry name" value="predicted glycosyltransferase like domains"/>
    <property type="match status" value="1"/>
</dbReference>
<evidence type="ECO:0000313" key="2">
    <source>
        <dbReference type="EMBL" id="KYG61906.1"/>
    </source>
</evidence>
<sequence>MSEALIVFKAVSTDSDKQMLLQKALAKKETLYLRDKFDRTIALKPVSINSNNQIKCHHPEDMTMNTNEKDTFTASFSISGEKYLFETHPVVSEHYVTLTVLNLFHLQRRRNYRYVMPENYSAEFVINYLNQSICSHPCRLIDLSTEGCAVEIMQESANLHLEDLVEAEIFLGDREPIMVQGVIKNIRVKDDTQLVLGVEFNHLANSSEEKIVTSLTDLQREIFFRRKAA</sequence>
<name>A0A150WFU5_BDEBC</name>